<dbReference type="Pfam" id="PF13561">
    <property type="entry name" value="adh_short_C2"/>
    <property type="match status" value="1"/>
</dbReference>
<dbReference type="OrthoDB" id="9803333at2"/>
<dbReference type="PANTHER" id="PTHR43639:SF1">
    <property type="entry name" value="SHORT-CHAIN DEHYDROGENASE_REDUCTASE FAMILY PROTEIN"/>
    <property type="match status" value="1"/>
</dbReference>
<reference evidence="3 4" key="1">
    <citation type="submission" date="2018-02" db="EMBL/GenBank/DDBJ databases">
        <title>Comparative genomes isolates from brazilian mangrove.</title>
        <authorList>
            <person name="Araujo J.E."/>
            <person name="Taketani R.G."/>
            <person name="Silva M.C.P."/>
            <person name="Loureco M.V."/>
            <person name="Andreote F.D."/>
        </authorList>
    </citation>
    <scope>NUCLEOTIDE SEQUENCE [LARGE SCALE GENOMIC DNA]</scope>
    <source>
        <strain evidence="3 4">HEX-2 MGV</strain>
    </source>
</reference>
<evidence type="ECO:0000313" key="3">
    <source>
        <dbReference type="EMBL" id="PQO27340.1"/>
    </source>
</evidence>
<dbReference type="RefSeq" id="WP_105355977.1">
    <property type="nucleotide sequence ID" value="NZ_PUIA01000057.1"/>
</dbReference>
<gene>
    <name evidence="3" type="ORF">C5Y96_17505</name>
</gene>
<proteinExistence type="inferred from homology"/>
<dbReference type="AlphaFoldDB" id="A0A2S8F5E7"/>
<evidence type="ECO:0000256" key="2">
    <source>
        <dbReference type="ARBA" id="ARBA00023002"/>
    </source>
</evidence>
<evidence type="ECO:0000256" key="1">
    <source>
        <dbReference type="ARBA" id="ARBA00006484"/>
    </source>
</evidence>
<organism evidence="3 4">
    <name type="scientific">Blastopirellula marina</name>
    <dbReference type="NCBI Taxonomy" id="124"/>
    <lineage>
        <taxon>Bacteria</taxon>
        <taxon>Pseudomonadati</taxon>
        <taxon>Planctomycetota</taxon>
        <taxon>Planctomycetia</taxon>
        <taxon>Pirellulales</taxon>
        <taxon>Pirellulaceae</taxon>
        <taxon>Blastopirellula</taxon>
    </lineage>
</organism>
<dbReference type="GO" id="GO:0016491">
    <property type="term" value="F:oxidoreductase activity"/>
    <property type="evidence" value="ECO:0007669"/>
    <property type="project" value="UniProtKB-KW"/>
</dbReference>
<name>A0A2S8F5E7_9BACT</name>
<comment type="caution">
    <text evidence="3">The sequence shown here is derived from an EMBL/GenBank/DDBJ whole genome shotgun (WGS) entry which is preliminary data.</text>
</comment>
<comment type="similarity">
    <text evidence="1">Belongs to the short-chain dehydrogenases/reductases (SDR) family.</text>
</comment>
<evidence type="ECO:0000313" key="4">
    <source>
        <dbReference type="Proteomes" id="UP000240009"/>
    </source>
</evidence>
<protein>
    <submittedName>
        <fullName evidence="3">1-cyclohexenylcarbonyl CoA reductase</fullName>
    </submittedName>
</protein>
<dbReference type="InterPro" id="IPR036291">
    <property type="entry name" value="NAD(P)-bd_dom_sf"/>
</dbReference>
<keyword evidence="2" id="KW-0560">Oxidoreductase</keyword>
<accession>A0A2S8F5E7</accession>
<dbReference type="Gene3D" id="3.40.50.720">
    <property type="entry name" value="NAD(P)-binding Rossmann-like Domain"/>
    <property type="match status" value="1"/>
</dbReference>
<dbReference type="EMBL" id="PUIA01000057">
    <property type="protein sequence ID" value="PQO27340.1"/>
    <property type="molecule type" value="Genomic_DNA"/>
</dbReference>
<dbReference type="Proteomes" id="UP000240009">
    <property type="component" value="Unassembled WGS sequence"/>
</dbReference>
<dbReference type="SUPFAM" id="SSF51735">
    <property type="entry name" value="NAD(P)-binding Rossmann-fold domains"/>
    <property type="match status" value="1"/>
</dbReference>
<sequence length="254" mass="27215">MIDLTGKMALVTGSSRGMGRACALRLAEAGSDVIVNYVTSRSAAMETAKEIRAMGRRSFVVKADVSQKDDVESMMEYIGEHIQQLDIIVSNAATGGFRPLLAANEKHFENTYHTNVLAMLYLVQAGLPLLEKSQGRAKVIGISSHGSDMALPWYGLIGSSKAALESLARHLTLEVGDKGVNVNIIKSGLVETDSTKRLPGADQMFAHRKDKTMMGDRMLSIEDIANAVIFLASPLSDLVQGETLVVDGGAAVHV</sequence>
<dbReference type="InterPro" id="IPR002347">
    <property type="entry name" value="SDR_fam"/>
</dbReference>
<dbReference type="FunFam" id="3.40.50.720:FF:000084">
    <property type="entry name" value="Short-chain dehydrogenase reductase"/>
    <property type="match status" value="1"/>
</dbReference>
<dbReference type="PRINTS" id="PR00081">
    <property type="entry name" value="GDHRDH"/>
</dbReference>
<dbReference type="PANTHER" id="PTHR43639">
    <property type="entry name" value="OXIDOREDUCTASE, SHORT-CHAIN DEHYDROGENASE/REDUCTASE FAMILY (AFU_ORTHOLOGUE AFUA_5G02870)"/>
    <property type="match status" value="1"/>
</dbReference>